<dbReference type="EMBL" id="JBHRSK010000007">
    <property type="protein sequence ID" value="MFC2968629.1"/>
    <property type="molecule type" value="Genomic_DNA"/>
</dbReference>
<dbReference type="SUPFAM" id="SSF52218">
    <property type="entry name" value="Flavoproteins"/>
    <property type="match status" value="1"/>
</dbReference>
<keyword evidence="5" id="KW-1185">Reference proteome</keyword>
<dbReference type="InterPro" id="IPR026816">
    <property type="entry name" value="Flavodoxin_dom"/>
</dbReference>
<organism evidence="4 5">
    <name type="scientific">Acidimangrovimonas pyrenivorans</name>
    <dbReference type="NCBI Taxonomy" id="2030798"/>
    <lineage>
        <taxon>Bacteria</taxon>
        <taxon>Pseudomonadati</taxon>
        <taxon>Pseudomonadota</taxon>
        <taxon>Alphaproteobacteria</taxon>
        <taxon>Rhodobacterales</taxon>
        <taxon>Paracoccaceae</taxon>
        <taxon>Acidimangrovimonas</taxon>
    </lineage>
</organism>
<keyword evidence="1" id="KW-0285">Flavoprotein</keyword>
<sequence length="181" mass="19777">MKILIAYGSTEGQTRKVARFAADRLVEAGHVVELMRAGDGEELDLDRFDAAILAGSVHVGRYQADLVDFAKGAAKALERMPTLFLSVSGAAAGSDPDDWKGLDDCVARFTAAIGWTPRRIEHVAGAFRFTEYDFFKSWAMRLIAAQHGQKVDPDKDTEFTDWKALGKVLDDWAGQAVSPEG</sequence>
<evidence type="ECO:0000313" key="4">
    <source>
        <dbReference type="EMBL" id="MFC2968629.1"/>
    </source>
</evidence>
<evidence type="ECO:0000313" key="5">
    <source>
        <dbReference type="Proteomes" id="UP001595443"/>
    </source>
</evidence>
<proteinExistence type="predicted"/>
<accession>A0ABV7AGY2</accession>
<dbReference type="PANTHER" id="PTHR38030:SF2">
    <property type="entry name" value="PROTOPORPHYRINOGEN IX DEHYDROGENASE [QUINONE]"/>
    <property type="match status" value="1"/>
</dbReference>
<dbReference type="Pfam" id="PF12724">
    <property type="entry name" value="Flavodoxin_5"/>
    <property type="match status" value="1"/>
</dbReference>
<protein>
    <submittedName>
        <fullName evidence="4">Flavodoxin domain-containing protein</fullName>
    </submittedName>
</protein>
<evidence type="ECO:0000259" key="3">
    <source>
        <dbReference type="PROSITE" id="PS50902"/>
    </source>
</evidence>
<evidence type="ECO:0000256" key="2">
    <source>
        <dbReference type="ARBA" id="ARBA00022643"/>
    </source>
</evidence>
<dbReference type="InterPro" id="IPR008254">
    <property type="entry name" value="Flavodoxin/NO_synth"/>
</dbReference>
<reference evidence="5" key="1">
    <citation type="journal article" date="2019" name="Int. J. Syst. Evol. Microbiol.">
        <title>The Global Catalogue of Microorganisms (GCM) 10K type strain sequencing project: providing services to taxonomists for standard genome sequencing and annotation.</title>
        <authorList>
            <consortium name="The Broad Institute Genomics Platform"/>
            <consortium name="The Broad Institute Genome Sequencing Center for Infectious Disease"/>
            <person name="Wu L."/>
            <person name="Ma J."/>
        </authorList>
    </citation>
    <scope>NUCLEOTIDE SEQUENCE [LARGE SCALE GENOMIC DNA]</scope>
    <source>
        <strain evidence="5">KCTC 62192</strain>
    </source>
</reference>
<dbReference type="Proteomes" id="UP001595443">
    <property type="component" value="Unassembled WGS sequence"/>
</dbReference>
<dbReference type="InterPro" id="IPR052200">
    <property type="entry name" value="Protoporphyrinogen_IX_DH"/>
</dbReference>
<name>A0ABV7AGY2_9RHOB</name>
<dbReference type="PANTHER" id="PTHR38030">
    <property type="entry name" value="PROTOPORPHYRINOGEN IX DEHYDROGENASE [MENAQUINONE]"/>
    <property type="match status" value="1"/>
</dbReference>
<dbReference type="RefSeq" id="WP_377833327.1">
    <property type="nucleotide sequence ID" value="NZ_JBHRSK010000007.1"/>
</dbReference>
<comment type="caution">
    <text evidence="4">The sequence shown here is derived from an EMBL/GenBank/DDBJ whole genome shotgun (WGS) entry which is preliminary data.</text>
</comment>
<dbReference type="PROSITE" id="PS50902">
    <property type="entry name" value="FLAVODOXIN_LIKE"/>
    <property type="match status" value="1"/>
</dbReference>
<gene>
    <name evidence="4" type="ORF">ACFOES_11045</name>
</gene>
<dbReference type="InterPro" id="IPR029039">
    <property type="entry name" value="Flavoprotein-like_sf"/>
</dbReference>
<dbReference type="Gene3D" id="3.40.50.360">
    <property type="match status" value="1"/>
</dbReference>
<evidence type="ECO:0000256" key="1">
    <source>
        <dbReference type="ARBA" id="ARBA00022630"/>
    </source>
</evidence>
<feature type="domain" description="Flavodoxin-like" evidence="3">
    <location>
        <begin position="3"/>
        <end position="167"/>
    </location>
</feature>
<keyword evidence="2" id="KW-0288">FMN</keyword>